<feature type="compositionally biased region" description="Acidic residues" evidence="1">
    <location>
        <begin position="70"/>
        <end position="100"/>
    </location>
</feature>
<dbReference type="OrthoDB" id="2596228at2759"/>
<feature type="compositionally biased region" description="Low complexity" evidence="1">
    <location>
        <begin position="8"/>
        <end position="18"/>
    </location>
</feature>
<reference evidence="2 3" key="1">
    <citation type="submission" date="2018-11" db="EMBL/GenBank/DDBJ databases">
        <title>Genome sequence of Apiotrichum porosum DSM 27194.</title>
        <authorList>
            <person name="Aliyu H."/>
            <person name="Gorte O."/>
            <person name="Ochsenreither K."/>
        </authorList>
    </citation>
    <scope>NUCLEOTIDE SEQUENCE [LARGE SCALE GENOMIC DNA]</scope>
    <source>
        <strain evidence="2 3">DSM 27194</strain>
    </source>
</reference>
<protein>
    <submittedName>
        <fullName evidence="2">Uncharacterized protein</fullName>
    </submittedName>
</protein>
<accession>A0A427Y8Q8</accession>
<evidence type="ECO:0000256" key="1">
    <source>
        <dbReference type="SAM" id="MobiDB-lite"/>
    </source>
</evidence>
<evidence type="ECO:0000313" key="2">
    <source>
        <dbReference type="EMBL" id="RSH87512.1"/>
    </source>
</evidence>
<comment type="caution">
    <text evidence="2">The sequence shown here is derived from an EMBL/GenBank/DDBJ whole genome shotgun (WGS) entry which is preliminary data.</text>
</comment>
<keyword evidence="3" id="KW-1185">Reference proteome</keyword>
<dbReference type="Proteomes" id="UP000279236">
    <property type="component" value="Unassembled WGS sequence"/>
</dbReference>
<organism evidence="2 3">
    <name type="scientific">Apiotrichum porosum</name>
    <dbReference type="NCBI Taxonomy" id="105984"/>
    <lineage>
        <taxon>Eukaryota</taxon>
        <taxon>Fungi</taxon>
        <taxon>Dikarya</taxon>
        <taxon>Basidiomycota</taxon>
        <taxon>Agaricomycotina</taxon>
        <taxon>Tremellomycetes</taxon>
        <taxon>Trichosporonales</taxon>
        <taxon>Trichosporonaceae</taxon>
        <taxon>Apiotrichum</taxon>
    </lineage>
</organism>
<name>A0A427Y8Q8_9TREE</name>
<dbReference type="EMBL" id="RSCE01000001">
    <property type="protein sequence ID" value="RSH87512.1"/>
    <property type="molecule type" value="Genomic_DNA"/>
</dbReference>
<dbReference type="RefSeq" id="XP_028479720.1">
    <property type="nucleotide sequence ID" value="XM_028615863.1"/>
</dbReference>
<feature type="region of interest" description="Disordered" evidence="1">
    <location>
        <begin position="1"/>
        <end position="117"/>
    </location>
</feature>
<dbReference type="AlphaFoldDB" id="A0A427Y8Q8"/>
<sequence>MSERDDSFFAPPRASSASHDPRAHMQAQSRMRARQMFGLPSDPTSHHPSSEFDDYGSFDQSYAAAASYEIGDEELMEEGGDIMDEDDDDQDERDAEDELDGMAGYEHGHEGEGEEQADNTYLESDASSAAFDPDDDPEAWAERLDELAGTLEMSEAEARALRWGPAIGRERDAPDLHIDDFRKLLNHHLTATDWKFHPSDRTVPLAPGMTPNPENHPIRVLGHNWIGREAGRRLDPLIGLRQTALENGFGAAM</sequence>
<gene>
    <name evidence="2" type="ORF">EHS24_000020</name>
</gene>
<proteinExistence type="predicted"/>
<dbReference type="GeneID" id="39584563"/>
<evidence type="ECO:0000313" key="3">
    <source>
        <dbReference type="Proteomes" id="UP000279236"/>
    </source>
</evidence>